<evidence type="ECO:0000313" key="2">
    <source>
        <dbReference type="EMBL" id="CAF3727556.1"/>
    </source>
</evidence>
<name>A0A818WNH6_9BILA</name>
<accession>A0A818WNH6</accession>
<dbReference type="Proteomes" id="UP000663868">
    <property type="component" value="Unassembled WGS sequence"/>
</dbReference>
<organism evidence="2 4">
    <name type="scientific">Adineta steineri</name>
    <dbReference type="NCBI Taxonomy" id="433720"/>
    <lineage>
        <taxon>Eukaryota</taxon>
        <taxon>Metazoa</taxon>
        <taxon>Spiralia</taxon>
        <taxon>Gnathifera</taxon>
        <taxon>Rotifera</taxon>
        <taxon>Eurotatoria</taxon>
        <taxon>Bdelloidea</taxon>
        <taxon>Adinetida</taxon>
        <taxon>Adinetidae</taxon>
        <taxon>Adineta</taxon>
    </lineage>
</organism>
<protein>
    <recommendedName>
        <fullName evidence="5">CCHC-type domain-containing protein</fullName>
    </recommendedName>
</protein>
<dbReference type="Proteomes" id="UP000663845">
    <property type="component" value="Unassembled WGS sequence"/>
</dbReference>
<dbReference type="Proteomes" id="UP000663881">
    <property type="component" value="Unassembled WGS sequence"/>
</dbReference>
<dbReference type="AlphaFoldDB" id="A0A818WNH6"/>
<evidence type="ECO:0008006" key="5">
    <source>
        <dbReference type="Google" id="ProtNLM"/>
    </source>
</evidence>
<dbReference type="EMBL" id="CAJOBB010001088">
    <property type="protein sequence ID" value="CAF3806493.1"/>
    <property type="molecule type" value="Genomic_DNA"/>
</dbReference>
<reference evidence="2" key="1">
    <citation type="submission" date="2021-02" db="EMBL/GenBank/DDBJ databases">
        <authorList>
            <person name="Nowell W R."/>
        </authorList>
    </citation>
    <scope>NUCLEOTIDE SEQUENCE</scope>
</reference>
<evidence type="ECO:0000313" key="4">
    <source>
        <dbReference type="Proteomes" id="UP000663881"/>
    </source>
</evidence>
<proteinExistence type="predicted"/>
<evidence type="ECO:0000313" key="1">
    <source>
        <dbReference type="EMBL" id="CAF1524990.1"/>
    </source>
</evidence>
<dbReference type="EMBL" id="CAJOAY010000747">
    <property type="protein sequence ID" value="CAF3727556.1"/>
    <property type="molecule type" value="Genomic_DNA"/>
</dbReference>
<dbReference type="EMBL" id="CAJNOG010003083">
    <property type="protein sequence ID" value="CAF1524990.1"/>
    <property type="molecule type" value="Genomic_DNA"/>
</dbReference>
<gene>
    <name evidence="1" type="ORF">JYZ213_LOCUS44796</name>
    <name evidence="3" type="ORF">KXQ929_LOCUS17359</name>
    <name evidence="2" type="ORF">OKA104_LOCUS14269</name>
</gene>
<sequence length="552" mass="63015">MTSNSNFNLNDGEVAEQSLVNHSSTIDSNLMNSSTSSVRRPLSIDVTDDFSEVSYKKSSNRGLKQVTDQNNHVVINSPIARVNSVNQQRSGNDNYNINADNVNSNPLLTQRFSITNESTRYALTRFPFSPFILQFKSGKVTVNQVKDELVRHCKTVHQIDINILNCRLIRSSSNINQYNILIYVKDVISFACILNHEHWPKLLGNESYMLSSLPSIPPQLCCIIKNVDLNIDFEEFCESIHVKFPQVKNILRLKNKFQNDIKMVKLELTCPNVRDKLLNDRRILINHISYVVAEFLAPAHVLICSKCMALGHFQKQCSQTKETCRTCSEVVDNMKNHICSKIEKCTHCQSNHKSSSLKCPVVKAYRTELTRKLLHLNNPPAATVDINNIMQNYMYKSSNFTPPPVSYASALNSTINSTINPMINPMMKKLDELMNTMSDMKNQLASFEVKQNTIEQFIIAKQEGDDLIKQNLDALAKNQFDMKKEVTHYGLSIDRHENLFMKLSIPIFQDVFTFISSLNQDKKGNTLDTVLKSKIERYLMQMKNVQVGKKLE</sequence>
<comment type="caution">
    <text evidence="2">The sequence shown here is derived from an EMBL/GenBank/DDBJ whole genome shotgun (WGS) entry which is preliminary data.</text>
</comment>
<evidence type="ECO:0000313" key="3">
    <source>
        <dbReference type="EMBL" id="CAF3806493.1"/>
    </source>
</evidence>